<dbReference type="Proteomes" id="UP001295423">
    <property type="component" value="Unassembled WGS sequence"/>
</dbReference>
<dbReference type="Gene3D" id="3.40.50.300">
    <property type="entry name" value="P-loop containing nucleotide triphosphate hydrolases"/>
    <property type="match status" value="1"/>
</dbReference>
<dbReference type="Pfam" id="PF13191">
    <property type="entry name" value="AAA_16"/>
    <property type="match status" value="1"/>
</dbReference>
<comment type="caution">
    <text evidence="3">The sequence shown here is derived from an EMBL/GenBank/DDBJ whole genome shotgun (WGS) entry which is preliminary data.</text>
</comment>
<sequence length="1081" mass="120767">MPPNSNLLEESSFVNSSSESVVTPTKTVASTSNTVASSGGGSYSVSSSNIKTSELRKPKVTERRTFSYRIQSRESSKPSLDCESIPLVGRENEVSMLKACFTRITVEAPEKKQKELVLIEGQSGTGKSSVAVTLEDEVSKLANGAFVKGKFDMNASGEPYSGISKAFGSLCQKMKGVPPQVLSAVQAVISEQLGSEVDLLVHLIPEMKDLIPDSSNEPTVVDIGEDEVESKLERLRFAFRVLTRAFSSAFSPLIIFLDDLQWADVSSLQVLDFLISDTQNEHAIMFIGCYRSEEVDENSLLHNKMVGLREMSSRYKFHLTEIAVGNFGIDGIEQVIEALLPTSNRDAANGLAAICLKRTLGNPFFVLEFLKMLHQEGLLEYDAASNTWDWNLGKIDEATMSTANVVDMLQNRIANLPHQVQALLQCAAYLGSSFSESTIDLVWSAFGRRLVESRIERTSALLNVIVVEEIMEICGDNQFKWVHDKLQEAALSLTGKRRESFQLDIGRTLYYGLDKQRVEDELFTIVDLINNGNILKLPEFAVANLRAAEKARDLASFQSASSYIAHGISLLGDDKWSATRSVTLKLYTMGAEMEVMLGNVDASNRYSNEVLQQKDLTIMEKLPLKMAKAMTIGSTDLKFDQSVKYYMRLLDKLGCRVAWTRKLVPVQAIMKLMRVIKRVKATPQSFYDKMVPIEDPRQKAIASVFSKLVYYAYMAGDMLLLVLGTSTLVEMTLDHGLNEYSAKSFSSLGSAIIISSEDYETAAKFNVIALNMLKKFRGMHKSETTFLIYGPVLSWVKPYHELIPPMREAITEGLRSGDTEYAIWNLISSKVLIKFVMGKPIGPILNECSDTLLQCEDAAQTLTANIVQMFWQMMKNLHDPSSSNPAELEGDIFSASKDEGTNNVHLANISFAQGELALFNGDYETAARRALKIGDEFGKLMPAFLLNMVEVFHRAVPLYAAARMTRKRKYRVEAKRLLKKIGKWAKGGNANVQYYFLFLTAEQLALDKKYDLAQQKYEQAVEAATAARHLHHMGLINERYADFLLEIRSASEDSKERLMRAIQCYKRWGSARKVTELESRL</sequence>
<reference evidence="3" key="1">
    <citation type="submission" date="2023-08" db="EMBL/GenBank/DDBJ databases">
        <authorList>
            <person name="Audoor S."/>
            <person name="Bilcke G."/>
        </authorList>
    </citation>
    <scope>NUCLEOTIDE SEQUENCE</scope>
</reference>
<evidence type="ECO:0000313" key="4">
    <source>
        <dbReference type="Proteomes" id="UP001295423"/>
    </source>
</evidence>
<gene>
    <name evidence="3" type="ORF">CYCCA115_LOCUS11394</name>
</gene>
<dbReference type="EMBL" id="CAKOGP040001736">
    <property type="protein sequence ID" value="CAJ1947959.1"/>
    <property type="molecule type" value="Genomic_DNA"/>
</dbReference>
<dbReference type="SUPFAM" id="SSF52540">
    <property type="entry name" value="P-loop containing nucleoside triphosphate hydrolases"/>
    <property type="match status" value="1"/>
</dbReference>
<keyword evidence="4" id="KW-1185">Reference proteome</keyword>
<feature type="compositionally biased region" description="Low complexity" evidence="1">
    <location>
        <begin position="1"/>
        <end position="48"/>
    </location>
</feature>
<dbReference type="InterPro" id="IPR027417">
    <property type="entry name" value="P-loop_NTPase"/>
</dbReference>
<evidence type="ECO:0000259" key="2">
    <source>
        <dbReference type="Pfam" id="PF13191"/>
    </source>
</evidence>
<accession>A0AAD2JGZ1</accession>
<feature type="domain" description="Orc1-like AAA ATPase" evidence="2">
    <location>
        <begin position="86"/>
        <end position="286"/>
    </location>
</feature>
<proteinExistence type="predicted"/>
<protein>
    <recommendedName>
        <fullName evidence="2">Orc1-like AAA ATPase domain-containing protein</fullName>
    </recommendedName>
</protein>
<dbReference type="InterPro" id="IPR025662">
    <property type="entry name" value="Sigma_54_int_dom_ATP-bd_1"/>
</dbReference>
<dbReference type="PANTHER" id="PTHR43642:SF1">
    <property type="entry name" value="HYBRID SIGNAL TRANSDUCTION HISTIDINE KINASE G"/>
    <property type="match status" value="1"/>
</dbReference>
<evidence type="ECO:0000313" key="3">
    <source>
        <dbReference type="EMBL" id="CAJ1947959.1"/>
    </source>
</evidence>
<evidence type="ECO:0000256" key="1">
    <source>
        <dbReference type="SAM" id="MobiDB-lite"/>
    </source>
</evidence>
<dbReference type="AlphaFoldDB" id="A0AAD2JGZ1"/>
<feature type="region of interest" description="Disordered" evidence="1">
    <location>
        <begin position="1"/>
        <end position="58"/>
    </location>
</feature>
<organism evidence="3 4">
    <name type="scientific">Cylindrotheca closterium</name>
    <dbReference type="NCBI Taxonomy" id="2856"/>
    <lineage>
        <taxon>Eukaryota</taxon>
        <taxon>Sar</taxon>
        <taxon>Stramenopiles</taxon>
        <taxon>Ochrophyta</taxon>
        <taxon>Bacillariophyta</taxon>
        <taxon>Bacillariophyceae</taxon>
        <taxon>Bacillariophycidae</taxon>
        <taxon>Bacillariales</taxon>
        <taxon>Bacillariaceae</taxon>
        <taxon>Cylindrotheca</taxon>
    </lineage>
</organism>
<dbReference type="InterPro" id="IPR041664">
    <property type="entry name" value="AAA_16"/>
</dbReference>
<dbReference type="PANTHER" id="PTHR43642">
    <property type="entry name" value="HYBRID SIGNAL TRANSDUCTION HISTIDINE KINASE G"/>
    <property type="match status" value="1"/>
</dbReference>
<name>A0AAD2JGZ1_9STRA</name>
<dbReference type="InterPro" id="IPR053159">
    <property type="entry name" value="Hybrid_Histidine_Kinase"/>
</dbReference>
<dbReference type="PROSITE" id="PS00675">
    <property type="entry name" value="SIGMA54_INTERACT_1"/>
    <property type="match status" value="1"/>
</dbReference>